<evidence type="ECO:0000313" key="4">
    <source>
        <dbReference type="EMBL" id="CAB79785.1"/>
    </source>
</evidence>
<organism evidence="3">
    <name type="scientific">Arabidopsis thaliana</name>
    <name type="common">Mouse-ear cress</name>
    <dbReference type="NCBI Taxonomy" id="3702"/>
    <lineage>
        <taxon>Eukaryota</taxon>
        <taxon>Viridiplantae</taxon>
        <taxon>Streptophyta</taxon>
        <taxon>Embryophyta</taxon>
        <taxon>Tracheophyta</taxon>
        <taxon>Spermatophyta</taxon>
        <taxon>Magnoliopsida</taxon>
        <taxon>eudicotyledons</taxon>
        <taxon>Gunneridae</taxon>
        <taxon>Pentapetalae</taxon>
        <taxon>rosids</taxon>
        <taxon>malvids</taxon>
        <taxon>Brassicales</taxon>
        <taxon>Brassicaceae</taxon>
        <taxon>Camelineae</taxon>
        <taxon>Arabidopsis</taxon>
    </lineage>
</organism>
<evidence type="ECO:0000256" key="1">
    <source>
        <dbReference type="SAM" id="MobiDB-lite"/>
    </source>
</evidence>
<sequence length="219" mass="24109">MRTSSLLGWFLIISLLLLSQSLIISCGRHTITPLGRELVEHEENKEGSSGHHHDHLRVFVRKSKSKSKKKKDKSAATRTLLSNPFTYVSTVIHVYTHILFDKTEMRTSLAFSCSLIVLLLLLSQPLPISSENKESERRLAQHGDSNPLDHHDSLRVFMRKARFGGVGGGSRGGGRSHRRVPSSGHGAGGSSATSRPCLSMALRYGSTVASSILLMFFAF</sequence>
<reference evidence="3" key="2">
    <citation type="submission" date="1999-08" db="EMBL/GenBank/DDBJ databases">
        <authorList>
            <person name="Arabidopsis sequencing project"/>
        </authorList>
    </citation>
    <scope>NUCLEOTIDE SEQUENCE</scope>
</reference>
<evidence type="ECO:0000313" key="3">
    <source>
        <dbReference type="EMBL" id="CAB52440.1"/>
    </source>
</evidence>
<reference key="1">
    <citation type="journal article" date="1999" name="Nature">
        <title>Sequence and analysis of chromosome 4 of the plant Arabidopsis thaliana.</title>
        <authorList>
            <consortium name="EU"/>
            <consortium name="CSHL and WU Arabidopsis Sequencing Project"/>
            <person name="Mayer K."/>
            <person name="Schuller C."/>
            <person name="Wambutt R."/>
            <person name="Murphy G."/>
            <person name="Volckaert G."/>
            <person name="Pohl T."/>
            <person name="Dusterhoft A."/>
            <person name="Stiekema W."/>
            <person name="Entian K.D."/>
            <person name="Terryn N."/>
            <person name="Harris B."/>
            <person name="Ansorge W."/>
            <person name="Brandt P."/>
            <person name="Grivell L."/>
            <person name="Rieger M."/>
            <person name="Weichselgartner M."/>
            <person name="de Simone V."/>
            <person name="Obermaier B."/>
            <person name="Mache R."/>
            <person name="Muller M."/>
            <person name="Kreis M."/>
            <person name="Delseny M."/>
            <person name="Puigdomenech P."/>
            <person name="Watson M."/>
            <person name="Schmidtheini T."/>
            <person name="Reichert B."/>
            <person name="Portatelle D."/>
            <person name="Perez-Alonso M."/>
            <person name="Boutry M."/>
            <person name="Bancroft I."/>
            <person name="Vos P."/>
            <person name="Hoheisel J."/>
            <person name="Zimmermann W."/>
            <person name="Wedler H."/>
            <person name="Ridley P."/>
            <person name="Langham S.A."/>
            <person name="McCullagh B."/>
            <person name="Bilham L."/>
            <person name="Robben J."/>
            <person name="Van der Schueren J."/>
            <person name="Grymonprez B."/>
            <person name="Chuang Y.J."/>
            <person name="Vandenbussche F."/>
            <person name="Braeken M."/>
            <person name="Weltjens I."/>
            <person name="Voet M."/>
            <person name="Bastiaens I."/>
            <person name="Aert R."/>
            <person name="Defoor E."/>
            <person name="Weitzenegger T."/>
            <person name="Bothe G."/>
            <person name="Ramsperger U."/>
            <person name="Hilbert H."/>
            <person name="Braun M."/>
            <person name="Holzer E."/>
            <person name="Brandt A."/>
            <person name="Peters S."/>
            <person name="van Staveren M."/>
            <person name="Dirske W."/>
            <person name="Mooijman P."/>
            <person name="Klein Lankhorst R."/>
            <person name="Rose M."/>
            <person name="Hauf J."/>
            <person name="Kotter P."/>
            <person name="Berneiser S."/>
            <person name="Hempel S."/>
            <person name="Feldpausch M."/>
            <person name="Lamberth S."/>
            <person name="Van den Daele H."/>
            <person name="De Keyser A."/>
            <person name="Buysshaert C."/>
            <person name="Gielen J."/>
            <person name="Villarroel R."/>
            <person name="De Clercq R."/>
            <person name="Van Montagu M."/>
            <person name="Rogers J."/>
            <person name="Cronin A."/>
            <person name="Quail M."/>
            <person name="Bray-Allen S."/>
            <person name="Clark L."/>
            <person name="Doggett J."/>
            <person name="Hall S."/>
            <person name="Kay M."/>
            <person name="Lennard N."/>
            <person name="McLay K."/>
            <person name="Mayes R."/>
            <person name="Pettett A."/>
            <person name="Rajandream M.A."/>
            <person name="Lyne M."/>
            <person name="Benes V."/>
            <person name="Rechmann S."/>
            <person name="Borkova D."/>
            <person name="Blocker H."/>
            <person name="Scharfe M."/>
            <person name="Grimm M."/>
            <person name="Lohnert T.H."/>
            <person name="Dose S."/>
            <person name="de Haan M."/>
            <person name="Maarse A."/>
            <person name="Schafer M."/>
            <person name="Muller-Auer S."/>
            <person name="Gabel C."/>
            <person name="Fuchs M."/>
            <person name="Fartmann B."/>
            <person name="Granderath K."/>
            <person name="Dauner D."/>
            <person name="Herzl A."/>
            <person name="Neumann S."/>
            <person name="Argiriou A."/>
            <person name="Vitale D."/>
            <person name="Liguori R."/>
            <person name="Piravandi E."/>
            <person name="Massenet O."/>
            <person name="Quigley F."/>
            <person name="Clabauld G."/>
            <person name="Mundlein A."/>
            <person name="Felber R."/>
            <person name="Schnabl S."/>
            <person name="Hiller R."/>
            <person name="Schmidt W."/>
            <person name="Lecharny A."/>
            <person name="Aubourg S."/>
            <person name="Chefdor F."/>
            <person name="Cooke R."/>
            <person name="Berger C."/>
            <person name="Montfort A."/>
            <person name="Casacuberta E."/>
            <person name="Gibbons T."/>
            <person name="Weber N."/>
            <person name="Vandenbol M."/>
            <person name="Bargues M."/>
            <person name="Terol J."/>
            <person name="Torres A."/>
            <person name="Perez-Perez A."/>
            <person name="Purnelle B."/>
            <person name="Bent E."/>
            <person name="Johnson S."/>
            <person name="Tacon D."/>
            <person name="Jesse T."/>
            <person name="Heijnen L."/>
            <person name="Schwarz S."/>
            <person name="Scholler P."/>
            <person name="Heber S."/>
            <person name="Francs P."/>
            <person name="Bielke C."/>
            <person name="Frishman D."/>
            <person name="Haase D."/>
            <person name="Lemcke K."/>
            <person name="Mewes H.W."/>
            <person name="Stocker S."/>
            <person name="Zaccaria P."/>
            <person name="Bevan M."/>
            <person name="Wilson R.K."/>
            <person name="de la Bastide M."/>
            <person name="Habermann K."/>
            <person name="Parnell L."/>
            <person name="Dedhia N."/>
            <person name="Gnoj L."/>
            <person name="Schutz K."/>
            <person name="Huang E."/>
            <person name="Spiegel L."/>
            <person name="Sehkon M."/>
            <person name="Murray J."/>
            <person name="Sheet P."/>
            <person name="Cordes M."/>
            <person name="Abu-Threideh J."/>
            <person name="Stoneking T."/>
            <person name="Kalicki J."/>
            <person name="Graves T."/>
            <person name="Harmon G."/>
            <person name="Edwards J."/>
            <person name="Latreille P."/>
            <person name="Courtney L."/>
            <person name="Cloud J."/>
            <person name="Abbott A."/>
            <person name="Scott K."/>
            <person name="Johnson D."/>
            <person name="Minx P."/>
            <person name="Bentley D."/>
            <person name="Fulton B."/>
            <person name="Miller N."/>
            <person name="Greco T."/>
            <person name="Kemp K."/>
            <person name="Kramer J."/>
            <person name="Fulton L."/>
            <person name="Mardis E."/>
            <person name="Dante M."/>
            <person name="Pepin K."/>
            <person name="Hillier L."/>
            <person name="Nelson J."/>
            <person name="Spieth J."/>
            <person name="Ryan E."/>
            <person name="Andrews S."/>
            <person name="Geisel C."/>
            <person name="Layman D."/>
            <person name="Du H."/>
            <person name="Ali J."/>
            <person name="Berghoff A."/>
            <person name="Jones K."/>
            <person name="Drone K."/>
            <person name="Cotton M."/>
            <person name="Joshu C."/>
            <person name="Antonoiu B."/>
            <person name="Zidanic M."/>
            <person name="Strong C."/>
            <person name="Sun H."/>
            <person name="Lamar B."/>
            <person name="Yordan C."/>
            <person name="Ma P."/>
            <person name="Zhong J."/>
            <person name="Preston R."/>
            <person name="Vil D."/>
            <person name="Shekher M."/>
            <person name="Matero A."/>
            <person name="Shah R."/>
            <person name="Swaby I.K."/>
            <person name="O'Shaughnessy A."/>
            <person name="Rodriguez M."/>
            <person name="Hoffmann J."/>
            <person name="Till S."/>
            <person name="Granat S."/>
            <person name="Shohdy N."/>
            <person name="Hasegawa A."/>
            <person name="Hameed A."/>
            <person name="Lodhi M."/>
            <person name="Johnson A."/>
            <person name="Chen E."/>
            <person name="Marra M."/>
            <person name="Martienssen R."/>
            <person name="McCombie W.R."/>
        </authorList>
    </citation>
    <scope>NUCLEOTIDE SEQUENCE [LARGE SCALE GENOMIC DNA]</scope>
    <source>
        <strain>cv. Columbia</strain>
    </source>
</reference>
<reference evidence="3" key="3">
    <citation type="submission" date="1999-08" db="EMBL/GenBank/DDBJ databases">
        <authorList>
            <person name="Bevan M."/>
            <person name="Lamar B."/>
            <person name="Stoneking T."/>
            <person name="Stumpf J."/>
            <person name="Bancroft I."/>
            <person name="Mewes H.W."/>
            <person name="Mayer K.F.X."/>
            <person name="Lemcke K."/>
            <person name="Schueller C."/>
        </authorList>
    </citation>
    <scope>NUCLEOTIDE SEQUENCE</scope>
</reference>
<reference evidence="4" key="5">
    <citation type="submission" date="2000-03" db="EMBL/GenBank/DDBJ databases">
        <authorList>
            <person name="EU Arabidopsis sequencing project"/>
        </authorList>
    </citation>
    <scope>NUCLEOTIDE SEQUENCE</scope>
</reference>
<dbReference type="EMBL" id="AL109787">
    <property type="protein sequence ID" value="CAB52440.1"/>
    <property type="molecule type" value="Genomic_DNA"/>
</dbReference>
<accession>Q9SUH9</accession>
<dbReference type="AlphaFoldDB" id="Q9SUH9"/>
<proteinExistence type="predicted"/>
<reference evidence="4" key="4">
    <citation type="submission" date="2000-03" db="EMBL/GenBank/DDBJ databases">
        <authorList>
            <person name="Lamar B."/>
            <person name="Stoneking T."/>
            <person name="Stumpf J."/>
            <person name="Mewes H.W."/>
            <person name="Lemcke K."/>
            <person name="Mayer K.F.X."/>
        </authorList>
    </citation>
    <scope>NUCLEOTIDE SEQUENCE</scope>
</reference>
<dbReference type="ExpressionAtlas" id="Q9SUH9">
    <property type="expression patterns" value="baseline and differential"/>
</dbReference>
<keyword evidence="2" id="KW-0732">Signal</keyword>
<feature type="signal peptide" evidence="2">
    <location>
        <begin position="1"/>
        <end position="21"/>
    </location>
</feature>
<feature type="chain" id="PRO_5010848242" evidence="2">
    <location>
        <begin position="22"/>
        <end position="219"/>
    </location>
</feature>
<evidence type="ECO:0000256" key="2">
    <source>
        <dbReference type="SAM" id="SignalP"/>
    </source>
</evidence>
<dbReference type="PIR" id="H85358">
    <property type="entry name" value="H85358"/>
</dbReference>
<dbReference type="EMBL" id="AL161577">
    <property type="protein sequence ID" value="CAB79785.1"/>
    <property type="molecule type" value="Genomic_DNA"/>
</dbReference>
<feature type="region of interest" description="Disordered" evidence="1">
    <location>
        <begin position="165"/>
        <end position="193"/>
    </location>
</feature>
<dbReference type="TAIR" id="AT4G30662"/>
<name>Q9SUH9_ARATH</name>
<protein>
    <submittedName>
        <fullName evidence="4">Uncharacterized protein AT4g30670</fullName>
    </submittedName>
    <submittedName>
        <fullName evidence="3">Uncharacterized protein T10C21.20</fullName>
    </submittedName>
</protein>
<gene>
    <name evidence="3" type="primary">T10C21.20</name>
    <name evidence="4" type="ordered locus">At4g30670</name>
</gene>
<dbReference type="PROSITE" id="PS51257">
    <property type="entry name" value="PROKAR_LIPOPROTEIN"/>
    <property type="match status" value="1"/>
</dbReference>